<dbReference type="CDD" id="cd04660">
    <property type="entry name" value="nsLTP_like"/>
    <property type="match status" value="1"/>
</dbReference>
<keyword evidence="2" id="KW-0813">Transport</keyword>
<organism evidence="6 7">
    <name type="scientific">Morus notabilis</name>
    <dbReference type="NCBI Taxonomy" id="981085"/>
    <lineage>
        <taxon>Eukaryota</taxon>
        <taxon>Viridiplantae</taxon>
        <taxon>Streptophyta</taxon>
        <taxon>Embryophyta</taxon>
        <taxon>Tracheophyta</taxon>
        <taxon>Spermatophyta</taxon>
        <taxon>Magnoliopsida</taxon>
        <taxon>eudicotyledons</taxon>
        <taxon>Gunneridae</taxon>
        <taxon>Pentapetalae</taxon>
        <taxon>rosids</taxon>
        <taxon>fabids</taxon>
        <taxon>Rosales</taxon>
        <taxon>Moraceae</taxon>
        <taxon>Moreae</taxon>
        <taxon>Morus</taxon>
    </lineage>
</organism>
<dbReference type="InterPro" id="IPR039265">
    <property type="entry name" value="DIR1-like"/>
</dbReference>
<dbReference type="PANTHER" id="PTHR33122">
    <property type="entry name" value="LIPID BINDING PROTEIN-RELATED"/>
    <property type="match status" value="1"/>
</dbReference>
<feature type="signal peptide" evidence="4">
    <location>
        <begin position="1"/>
        <end position="28"/>
    </location>
</feature>
<proteinExistence type="predicted"/>
<reference evidence="7" key="1">
    <citation type="submission" date="2013-01" db="EMBL/GenBank/DDBJ databases">
        <title>Draft Genome Sequence of a Mulberry Tree, Morus notabilis C.K. Schneid.</title>
        <authorList>
            <person name="He N."/>
            <person name="Zhao S."/>
        </authorList>
    </citation>
    <scope>NUCLEOTIDE SEQUENCE</scope>
</reference>
<protein>
    <recommendedName>
        <fullName evidence="5">Bifunctional inhibitor/plant lipid transfer protein/seed storage helical domain-containing protein</fullName>
    </recommendedName>
</protein>
<keyword evidence="4" id="KW-0732">Signal</keyword>
<sequence>MVSSGAKVLVQWLLLAICLMALVGGGSATTLCNIDPSKLFDCLPAVSGESPPPPNESCCSVIHHANLTCLCDYKAALRALKIDPAHAVELPKKCGLNKPWKCNGKVSNFPPELKEFFRALKHISGSSDARKCLYFGFSRIFVFGSAAVFSA</sequence>
<dbReference type="InterPro" id="IPR044741">
    <property type="entry name" value="NsLTP-like"/>
</dbReference>
<gene>
    <name evidence="6" type="ORF">L484_014013</name>
</gene>
<keyword evidence="3" id="KW-0446">Lipid-binding</keyword>
<evidence type="ECO:0000313" key="7">
    <source>
        <dbReference type="Proteomes" id="UP000030645"/>
    </source>
</evidence>
<evidence type="ECO:0000256" key="3">
    <source>
        <dbReference type="ARBA" id="ARBA00023121"/>
    </source>
</evidence>
<accession>W9RM14</accession>
<dbReference type="SMART" id="SM00499">
    <property type="entry name" value="AAI"/>
    <property type="match status" value="1"/>
</dbReference>
<evidence type="ECO:0000313" key="6">
    <source>
        <dbReference type="EMBL" id="EXB81081.1"/>
    </source>
</evidence>
<name>W9RM14_9ROSA</name>
<dbReference type="InterPro" id="IPR016140">
    <property type="entry name" value="Bifunc_inhib/LTP/seed_store"/>
</dbReference>
<dbReference type="eggNOG" id="ENOG502S7QX">
    <property type="taxonomic scope" value="Eukaryota"/>
</dbReference>
<dbReference type="SUPFAM" id="SSF47699">
    <property type="entry name" value="Bifunctional inhibitor/lipid-transfer protein/seed storage 2S albumin"/>
    <property type="match status" value="1"/>
</dbReference>
<dbReference type="Gene3D" id="1.10.110.10">
    <property type="entry name" value="Plant lipid-transfer and hydrophobic proteins"/>
    <property type="match status" value="1"/>
</dbReference>
<dbReference type="EMBL" id="KE344832">
    <property type="protein sequence ID" value="EXB81081.1"/>
    <property type="molecule type" value="Genomic_DNA"/>
</dbReference>
<evidence type="ECO:0000256" key="4">
    <source>
        <dbReference type="SAM" id="SignalP"/>
    </source>
</evidence>
<dbReference type="InterPro" id="IPR036312">
    <property type="entry name" value="Bifun_inhib/LTP/seed_sf"/>
</dbReference>
<dbReference type="GO" id="GO:0009627">
    <property type="term" value="P:systemic acquired resistance"/>
    <property type="evidence" value="ECO:0007669"/>
    <property type="project" value="InterPro"/>
</dbReference>
<dbReference type="GO" id="GO:0005504">
    <property type="term" value="F:fatty acid binding"/>
    <property type="evidence" value="ECO:0007669"/>
    <property type="project" value="InterPro"/>
</dbReference>
<evidence type="ECO:0000256" key="2">
    <source>
        <dbReference type="ARBA" id="ARBA00022448"/>
    </source>
</evidence>
<dbReference type="AlphaFoldDB" id="W9RM14"/>
<feature type="chain" id="PRO_5004928470" description="Bifunctional inhibitor/plant lipid transfer protein/seed storage helical domain-containing protein" evidence="4">
    <location>
        <begin position="29"/>
        <end position="151"/>
    </location>
</feature>
<evidence type="ECO:0000259" key="5">
    <source>
        <dbReference type="SMART" id="SM00499"/>
    </source>
</evidence>
<feature type="domain" description="Bifunctional inhibitor/plant lipid transfer protein/seed storage helical" evidence="5">
    <location>
        <begin position="32"/>
        <end position="102"/>
    </location>
</feature>
<dbReference type="Pfam" id="PF14368">
    <property type="entry name" value="LTP_2"/>
    <property type="match status" value="1"/>
</dbReference>
<keyword evidence="7" id="KW-1185">Reference proteome</keyword>
<dbReference type="STRING" id="981085.W9RM14"/>
<comment type="function">
    <text evidence="1">Plant non-specific lipid-transfer proteins transfer phospholipids as well as galactolipids across membranes. May play a role in wax or cutin deposition in the cell walls of expanding epidermal cells and certain secretory tissues.</text>
</comment>
<evidence type="ECO:0000256" key="1">
    <source>
        <dbReference type="ARBA" id="ARBA00003211"/>
    </source>
</evidence>
<dbReference type="PANTHER" id="PTHR33122:SF43">
    <property type="entry name" value="BIFUNCTIONAL INHIBITOR_PLANT LIPID TRANSFER PROTEIN_SEED STORAGE HELICAL DOMAIN-CONTAINING PROTEIN"/>
    <property type="match status" value="1"/>
</dbReference>
<dbReference type="Proteomes" id="UP000030645">
    <property type="component" value="Unassembled WGS sequence"/>
</dbReference>